<evidence type="ECO:0000256" key="2">
    <source>
        <dbReference type="ARBA" id="ARBA00023043"/>
    </source>
</evidence>
<dbReference type="InterPro" id="IPR036770">
    <property type="entry name" value="Ankyrin_rpt-contain_sf"/>
</dbReference>
<dbReference type="InterPro" id="IPR002110">
    <property type="entry name" value="Ankyrin_rpt"/>
</dbReference>
<dbReference type="PROSITE" id="PS50297">
    <property type="entry name" value="ANK_REP_REGION"/>
    <property type="match status" value="1"/>
</dbReference>
<organism evidence="5 6">
    <name type="scientific">Beauveria bassiana (strain ARSEF 2860)</name>
    <name type="common">White muscardine disease fungus</name>
    <name type="synonym">Tritirachium shiotae</name>
    <dbReference type="NCBI Taxonomy" id="655819"/>
    <lineage>
        <taxon>Eukaryota</taxon>
        <taxon>Fungi</taxon>
        <taxon>Dikarya</taxon>
        <taxon>Ascomycota</taxon>
        <taxon>Pezizomycotina</taxon>
        <taxon>Sordariomycetes</taxon>
        <taxon>Hypocreomycetidae</taxon>
        <taxon>Hypocreales</taxon>
        <taxon>Cordycipitaceae</taxon>
        <taxon>Beauveria</taxon>
    </lineage>
</organism>
<reference evidence="5 6" key="1">
    <citation type="journal article" date="2012" name="Sci. Rep.">
        <title>Genomic perspectives on the evolution of fungal entomopathogenicity in Beauveria bassiana.</title>
        <authorList>
            <person name="Xiao G."/>
            <person name="Ying S.H."/>
            <person name="Zheng P."/>
            <person name="Wang Z.L."/>
            <person name="Zhang S."/>
            <person name="Xie X.Q."/>
            <person name="Shang Y."/>
            <person name="St Leger R.J."/>
            <person name="Zhao G.P."/>
            <person name="Wang C."/>
            <person name="Feng M.G."/>
        </authorList>
    </citation>
    <scope>NUCLEOTIDE SEQUENCE [LARGE SCALE GENOMIC DNA]</scope>
    <source>
        <strain evidence="5 6">ARSEF 2860</strain>
    </source>
</reference>
<dbReference type="SMART" id="SM00248">
    <property type="entry name" value="ANK"/>
    <property type="match status" value="5"/>
</dbReference>
<name>J4VR53_BEAB2</name>
<feature type="region of interest" description="Disordered" evidence="4">
    <location>
        <begin position="315"/>
        <end position="334"/>
    </location>
</feature>
<protein>
    <submittedName>
        <fullName evidence="5">Ankyrin repeat protein</fullName>
    </submittedName>
</protein>
<evidence type="ECO:0000313" key="5">
    <source>
        <dbReference type="EMBL" id="EJP61135.1"/>
    </source>
</evidence>
<dbReference type="PROSITE" id="PS50088">
    <property type="entry name" value="ANK_REPEAT"/>
    <property type="match status" value="1"/>
</dbReference>
<evidence type="ECO:0000256" key="1">
    <source>
        <dbReference type="ARBA" id="ARBA00022737"/>
    </source>
</evidence>
<dbReference type="STRING" id="655819.J4VR53"/>
<keyword evidence="6" id="KW-1185">Reference proteome</keyword>
<dbReference type="PANTHER" id="PTHR24123:SF141">
    <property type="entry name" value="ANKYRIN 2, ISOFORM U"/>
    <property type="match status" value="1"/>
</dbReference>
<gene>
    <name evidence="5" type="ORF">BBA_09910</name>
</gene>
<dbReference type="GeneID" id="19892922"/>
<dbReference type="InterPro" id="IPR016181">
    <property type="entry name" value="Acyl_CoA_acyltransferase"/>
</dbReference>
<evidence type="ECO:0000313" key="6">
    <source>
        <dbReference type="Proteomes" id="UP000002762"/>
    </source>
</evidence>
<dbReference type="SUPFAM" id="SSF48403">
    <property type="entry name" value="Ankyrin repeat"/>
    <property type="match status" value="1"/>
</dbReference>
<evidence type="ECO:0000256" key="3">
    <source>
        <dbReference type="PROSITE-ProRule" id="PRU00023"/>
    </source>
</evidence>
<dbReference type="SUPFAM" id="SSF55729">
    <property type="entry name" value="Acyl-CoA N-acyltransferases (Nat)"/>
    <property type="match status" value="1"/>
</dbReference>
<dbReference type="HOGENOM" id="CLU_447572_0_0_1"/>
<dbReference type="Gene3D" id="3.40.630.30">
    <property type="match status" value="1"/>
</dbReference>
<evidence type="ECO:0000256" key="4">
    <source>
        <dbReference type="SAM" id="MobiDB-lite"/>
    </source>
</evidence>
<sequence length="610" mass="67835">MVQEYMSTPRLHLQPLNEAHLVHFKELNSRPEVFRFIHQRALTEQEATDDHAARLAAGTPVPGLGVWSDLLADGGEFVGWWALSPVGCGLAQALDDTQPDIVLSLRNVHEFNSISERPELRDATIRTRPCRNVSPTHYSAILLQIQANATTAAACATDVFSEALAPRLYNNDILFYAAKWDKLELAKIALRATKNVNKREPERKVTALAMAFENGFDDVAKLILREPDVDADAFARGGSRNMTPLEHAARTGNVEIAKLLLQSNAKAQIKNSPGVLAIAAESGSVEMAELLYNNGSCVNEEYPCWTAEDIECASETDGSEQSASTDESEPYDDECRWPNRGRTALVIAACGRRAHLVEWLLNRNEIQLNSAISQDALSEAVLSNEDECLLRLLRSPKVSVADEWLEKLHRNMPNPHLYQTRSILGLCIGKSAAEYRQALQAHSSVLATQSPYFSKALLGKYTGQDGHNVAARFIENRTETSVSLKEAFKHMPDNKCTDDERLTRDVRVYQFTDYFGIDDFQVYDLGKLKTKAKSLWTSQGFIDCIPELYASTTDAQCQMRRAVIDIICEHSEDISKVLEEPPVRGKQFAADLLNRLSSAIGSSLGCFENF</sequence>
<dbReference type="InterPro" id="IPR051165">
    <property type="entry name" value="Multifunctional_ANK_Repeat"/>
</dbReference>
<dbReference type="Proteomes" id="UP000002762">
    <property type="component" value="Unassembled WGS sequence"/>
</dbReference>
<dbReference type="PANTHER" id="PTHR24123">
    <property type="entry name" value="ANKYRIN REPEAT-CONTAINING"/>
    <property type="match status" value="1"/>
</dbReference>
<dbReference type="Pfam" id="PF12796">
    <property type="entry name" value="Ank_2"/>
    <property type="match status" value="1"/>
</dbReference>
<dbReference type="EMBL" id="JH725223">
    <property type="protein sequence ID" value="EJP61135.1"/>
    <property type="molecule type" value="Genomic_DNA"/>
</dbReference>
<dbReference type="AlphaFoldDB" id="J4VR53"/>
<dbReference type="RefSeq" id="XP_008603229.1">
    <property type="nucleotide sequence ID" value="XM_008605007.1"/>
</dbReference>
<keyword evidence="1" id="KW-0677">Repeat</keyword>
<feature type="repeat" description="ANK" evidence="3">
    <location>
        <begin position="240"/>
        <end position="272"/>
    </location>
</feature>
<dbReference type="Gene3D" id="1.25.40.20">
    <property type="entry name" value="Ankyrin repeat-containing domain"/>
    <property type="match status" value="1"/>
</dbReference>
<dbReference type="InParanoid" id="J4VR53"/>
<proteinExistence type="predicted"/>
<accession>J4VR53</accession>
<keyword evidence="2 3" id="KW-0040">ANK repeat</keyword>